<feature type="domain" description="DNA circulation N-terminal" evidence="1">
    <location>
        <begin position="36"/>
        <end position="129"/>
    </location>
</feature>
<dbReference type="EMBL" id="AAHWTY010000088">
    <property type="protein sequence ID" value="ECB1915082.1"/>
    <property type="molecule type" value="Genomic_DNA"/>
</dbReference>
<dbReference type="InterPro" id="IPR052399">
    <property type="entry name" value="Phage_Baseplate_Assmbl_Protein"/>
</dbReference>
<dbReference type="InterPro" id="IPR009826">
    <property type="entry name" value="DNA_circ_N"/>
</dbReference>
<organism evidence="2">
    <name type="scientific">Salmonella newport</name>
    <dbReference type="NCBI Taxonomy" id="108619"/>
    <lineage>
        <taxon>Bacteria</taxon>
        <taxon>Pseudomonadati</taxon>
        <taxon>Pseudomonadota</taxon>
        <taxon>Gammaproteobacteria</taxon>
        <taxon>Enterobacterales</taxon>
        <taxon>Enterobacteriaceae</taxon>
        <taxon>Salmonella</taxon>
    </lineage>
</organism>
<evidence type="ECO:0000259" key="1">
    <source>
        <dbReference type="Pfam" id="PF07157"/>
    </source>
</evidence>
<protein>
    <recommendedName>
        <fullName evidence="1">DNA circulation N-terminal domain-containing protein</fullName>
    </recommendedName>
</protein>
<dbReference type="PANTHER" id="PTHR37829">
    <property type="entry name" value="PHAGE-LIKE ELEMENT PBSX PROTEIN XKDT"/>
    <property type="match status" value="1"/>
</dbReference>
<name>A0A5X8XYY5_SALNE</name>
<proteinExistence type="predicted"/>
<reference evidence="2" key="1">
    <citation type="submission" date="2019-01" db="EMBL/GenBank/DDBJ databases">
        <authorList>
            <person name="Ashton P.M."/>
            <person name="Dallman T."/>
            <person name="Nair S."/>
            <person name="De Pinna E."/>
            <person name="Peters T."/>
            <person name="Grant K."/>
        </authorList>
    </citation>
    <scope>NUCLEOTIDE SEQUENCE</scope>
    <source>
        <strain evidence="2">500372</strain>
    </source>
</reference>
<accession>A0A5X8XYY5</accession>
<dbReference type="PANTHER" id="PTHR37829:SF3">
    <property type="entry name" value="PROTEIN JAYE-RELATED"/>
    <property type="match status" value="1"/>
</dbReference>
<evidence type="ECO:0000313" key="2">
    <source>
        <dbReference type="EMBL" id="ECB1915082.1"/>
    </source>
</evidence>
<comment type="caution">
    <text evidence="2">The sequence shown here is derived from an EMBL/GenBank/DDBJ whole genome shotgun (WGS) entry which is preliminary data.</text>
</comment>
<dbReference type="AlphaFoldDB" id="A0A5X8XYY5"/>
<dbReference type="Pfam" id="PF07157">
    <property type="entry name" value="DNA_circ_N"/>
    <property type="match status" value="1"/>
</dbReference>
<sequence>MCRGFSFPGGCVTFIQKAINELTGNTGNDWSWSEHVQPASFRGIPFAVVNASAAFGRRQARHEYPYRDKPWIEDLGRSVRRFTLRGFLVQDSRIYRASDVITQRNNLIAACESGEPGTLIHPTLGELTVCVPEGGLRTEEGATSGRMFSFTLTVVETGLKVFAITDTAASGGQVNQGWLATTTVTAAKFISSVTAEVRSVTQAVRTLQNTARFWQNMVINAVDQVTSLGNALNNTFGSLHYGRYCSGLTGGTVSGATGRVTGKSADTDDAEIIRQQMAKGVSGRAAIQQAADGLLQIRTVEDFATGVTNTLNNIVAATGSAQEKVVVLGDLASYRDTRFYPVKADADIAARAVALIVVTSAAAMTRVAMDINPTSQEEAQRIQKQVCDVLDEAMIQAGDRFDDNVYSALLALYNAFIDGFSLKGTGLNNLVQYTFNRPLPALTLASRIYQDSGRTDELIQSTQPLHPAFMPVRFKALSA</sequence>
<gene>
    <name evidence="2" type="ORF">EVG73_22260</name>
</gene>